<evidence type="ECO:0000313" key="2">
    <source>
        <dbReference type="Proteomes" id="UP001143856"/>
    </source>
</evidence>
<proteinExistence type="predicted"/>
<protein>
    <submittedName>
        <fullName evidence="1">Uncharacterized protein</fullName>
    </submittedName>
</protein>
<keyword evidence="2" id="KW-1185">Reference proteome</keyword>
<evidence type="ECO:0000313" key="1">
    <source>
        <dbReference type="EMBL" id="KAJ2971068.1"/>
    </source>
</evidence>
<sequence length="172" mass="18781">MKKSRRAEFRRNLIEIVQVLFAIFIFIVFILAFVIQSGGIVLPAWTRTFQGATPELQATYSAALLSVILVITAIIVTAGIYLREEGGRRWGTACEGHGIPVAAAGSRILQVSPKLTCVLYVVDFIDIFKLKASPTAFCCTGILPGELAPQPEDVDDVPERRKTNVLAFDSAI</sequence>
<organism evidence="1 2">
    <name type="scientific">Xylaria curta</name>
    <dbReference type="NCBI Taxonomy" id="42375"/>
    <lineage>
        <taxon>Eukaryota</taxon>
        <taxon>Fungi</taxon>
        <taxon>Dikarya</taxon>
        <taxon>Ascomycota</taxon>
        <taxon>Pezizomycotina</taxon>
        <taxon>Sordariomycetes</taxon>
        <taxon>Xylariomycetidae</taxon>
        <taxon>Xylariales</taxon>
        <taxon>Xylariaceae</taxon>
        <taxon>Xylaria</taxon>
    </lineage>
</organism>
<accession>A0ACC1MWF0</accession>
<gene>
    <name evidence="1" type="ORF">NUW58_g9521</name>
</gene>
<comment type="caution">
    <text evidence="1">The sequence shown here is derived from an EMBL/GenBank/DDBJ whole genome shotgun (WGS) entry which is preliminary data.</text>
</comment>
<dbReference type="EMBL" id="JAPDGR010003484">
    <property type="protein sequence ID" value="KAJ2971068.1"/>
    <property type="molecule type" value="Genomic_DNA"/>
</dbReference>
<dbReference type="Proteomes" id="UP001143856">
    <property type="component" value="Unassembled WGS sequence"/>
</dbReference>
<reference evidence="1" key="1">
    <citation type="submission" date="2022-10" db="EMBL/GenBank/DDBJ databases">
        <title>Genome Sequence of Xylaria curta.</title>
        <authorList>
            <person name="Buettner E."/>
        </authorList>
    </citation>
    <scope>NUCLEOTIDE SEQUENCE</scope>
    <source>
        <strain evidence="1">Babe10</strain>
    </source>
</reference>
<name>A0ACC1MWF0_9PEZI</name>